<gene>
    <name evidence="1" type="ORF">RFULGI_LOCUS16690</name>
</gene>
<sequence length="69" mass="7967">RQCAIRRIMLHHLSVMKKTAAYRQQSILGCVINKKFMIMNQPPKCCDPVAEHISYTRPSSKSSKSSKRF</sequence>
<dbReference type="Proteomes" id="UP000789396">
    <property type="component" value="Unassembled WGS sequence"/>
</dbReference>
<organism evidence="1 2">
    <name type="scientific">Racocetra fulgida</name>
    <dbReference type="NCBI Taxonomy" id="60492"/>
    <lineage>
        <taxon>Eukaryota</taxon>
        <taxon>Fungi</taxon>
        <taxon>Fungi incertae sedis</taxon>
        <taxon>Mucoromycota</taxon>
        <taxon>Glomeromycotina</taxon>
        <taxon>Glomeromycetes</taxon>
        <taxon>Diversisporales</taxon>
        <taxon>Gigasporaceae</taxon>
        <taxon>Racocetra</taxon>
    </lineage>
</organism>
<evidence type="ECO:0000313" key="1">
    <source>
        <dbReference type="EMBL" id="CAG8790444.1"/>
    </source>
</evidence>
<proteinExistence type="predicted"/>
<evidence type="ECO:0000313" key="2">
    <source>
        <dbReference type="Proteomes" id="UP000789396"/>
    </source>
</evidence>
<comment type="caution">
    <text evidence="1">The sequence shown here is derived from an EMBL/GenBank/DDBJ whole genome shotgun (WGS) entry which is preliminary data.</text>
</comment>
<protein>
    <submittedName>
        <fullName evidence="1">4815_t:CDS:1</fullName>
    </submittedName>
</protein>
<dbReference type="EMBL" id="CAJVPZ010060702">
    <property type="protein sequence ID" value="CAG8790444.1"/>
    <property type="molecule type" value="Genomic_DNA"/>
</dbReference>
<feature type="non-terminal residue" evidence="1">
    <location>
        <position position="1"/>
    </location>
</feature>
<name>A0A9N9JRC0_9GLOM</name>
<keyword evidence="2" id="KW-1185">Reference proteome</keyword>
<dbReference type="AlphaFoldDB" id="A0A9N9JRC0"/>
<reference evidence="1" key="1">
    <citation type="submission" date="2021-06" db="EMBL/GenBank/DDBJ databases">
        <authorList>
            <person name="Kallberg Y."/>
            <person name="Tangrot J."/>
            <person name="Rosling A."/>
        </authorList>
    </citation>
    <scope>NUCLEOTIDE SEQUENCE</scope>
    <source>
        <strain evidence="1">IN212</strain>
    </source>
</reference>
<accession>A0A9N9JRC0</accession>